<accession>A0ABV3H5J5</accession>
<dbReference type="RefSeq" id="WP_364451726.1">
    <property type="nucleotide sequence ID" value="NZ_JBFARM010000005.1"/>
</dbReference>
<protein>
    <submittedName>
        <fullName evidence="1">Uncharacterized protein</fullName>
    </submittedName>
</protein>
<name>A0ABV3H5J5_9ACTN</name>
<evidence type="ECO:0000313" key="2">
    <source>
        <dbReference type="Proteomes" id="UP001552427"/>
    </source>
</evidence>
<comment type="caution">
    <text evidence="1">The sequence shown here is derived from an EMBL/GenBank/DDBJ whole genome shotgun (WGS) entry which is preliminary data.</text>
</comment>
<evidence type="ECO:0000313" key="1">
    <source>
        <dbReference type="EMBL" id="MEV4287792.1"/>
    </source>
</evidence>
<reference evidence="1 2" key="1">
    <citation type="submission" date="2024-06" db="EMBL/GenBank/DDBJ databases">
        <title>The Natural Products Discovery Center: Release of the First 8490 Sequenced Strains for Exploring Actinobacteria Biosynthetic Diversity.</title>
        <authorList>
            <person name="Kalkreuter E."/>
            <person name="Kautsar S.A."/>
            <person name="Yang D."/>
            <person name="Bader C.D."/>
            <person name="Teijaro C.N."/>
            <person name="Fluegel L."/>
            <person name="Davis C.M."/>
            <person name="Simpson J.R."/>
            <person name="Lauterbach L."/>
            <person name="Steele A.D."/>
            <person name="Gui C."/>
            <person name="Meng S."/>
            <person name="Li G."/>
            <person name="Viehrig K."/>
            <person name="Ye F."/>
            <person name="Su P."/>
            <person name="Kiefer A.F."/>
            <person name="Nichols A."/>
            <person name="Cepeda A.J."/>
            <person name="Yan W."/>
            <person name="Fan B."/>
            <person name="Jiang Y."/>
            <person name="Adhikari A."/>
            <person name="Zheng C.-J."/>
            <person name="Schuster L."/>
            <person name="Cowan T.M."/>
            <person name="Smanski M.J."/>
            <person name="Chevrette M.G."/>
            <person name="De Carvalho L.P.S."/>
            <person name="Shen B."/>
        </authorList>
    </citation>
    <scope>NUCLEOTIDE SEQUENCE [LARGE SCALE GENOMIC DNA]</scope>
    <source>
        <strain evidence="1 2">NPDC049574</strain>
    </source>
</reference>
<organism evidence="1 2">
    <name type="scientific">Nonomuraea bangladeshensis</name>
    <dbReference type="NCBI Taxonomy" id="404385"/>
    <lineage>
        <taxon>Bacteria</taxon>
        <taxon>Bacillati</taxon>
        <taxon>Actinomycetota</taxon>
        <taxon>Actinomycetes</taxon>
        <taxon>Streptosporangiales</taxon>
        <taxon>Streptosporangiaceae</taxon>
        <taxon>Nonomuraea</taxon>
    </lineage>
</organism>
<keyword evidence="2" id="KW-1185">Reference proteome</keyword>
<sequence length="60" mass="6431">MTTVKANHSGSSNFIVHVYGGTGQDTPVNEIGSYRGEVLLPDGTVLVGVHADGRWTFTRQ</sequence>
<dbReference type="EMBL" id="JBFARM010000005">
    <property type="protein sequence ID" value="MEV4287792.1"/>
    <property type="molecule type" value="Genomic_DNA"/>
</dbReference>
<dbReference type="Proteomes" id="UP001552427">
    <property type="component" value="Unassembled WGS sequence"/>
</dbReference>
<gene>
    <name evidence="1" type="ORF">AB0K40_19975</name>
</gene>
<proteinExistence type="predicted"/>